<dbReference type="Proteomes" id="UP000702209">
    <property type="component" value="Unassembled WGS sequence"/>
</dbReference>
<evidence type="ECO:0000313" key="2">
    <source>
        <dbReference type="Proteomes" id="UP000702209"/>
    </source>
</evidence>
<accession>A0ABS0CYR8</accession>
<dbReference type="RefSeq" id="WP_195132517.1">
    <property type="nucleotide sequence ID" value="NZ_JADLQX010000025.1"/>
</dbReference>
<keyword evidence="2" id="KW-1185">Reference proteome</keyword>
<sequence>MRGFPGIVVGSGNVAAPSEGVRDVVALPLATITAALDTKVQRYLHGMLPPRA</sequence>
<reference evidence="1 2" key="1">
    <citation type="submission" date="2020-10" db="EMBL/GenBank/DDBJ databases">
        <title>Identification of Nocardia species via Next-generation sequencing and recognition of intraspecies genetic diversity.</title>
        <authorList>
            <person name="Li P."/>
            <person name="Li P."/>
            <person name="Lu B."/>
        </authorList>
    </citation>
    <scope>NUCLEOTIDE SEQUENCE [LARGE SCALE GENOMIC DNA]</scope>
    <source>
        <strain evidence="1 2">BJ06-0157</strain>
    </source>
</reference>
<comment type="caution">
    <text evidence="1">The sequence shown here is derived from an EMBL/GenBank/DDBJ whole genome shotgun (WGS) entry which is preliminary data.</text>
</comment>
<proteinExistence type="predicted"/>
<gene>
    <name evidence="1" type="ORF">IU459_27690</name>
</gene>
<protein>
    <submittedName>
        <fullName evidence="1">Uncharacterized protein</fullName>
    </submittedName>
</protein>
<dbReference type="EMBL" id="JADLQX010000025">
    <property type="protein sequence ID" value="MBF6301295.1"/>
    <property type="molecule type" value="Genomic_DNA"/>
</dbReference>
<name>A0ABS0CYR8_9NOCA</name>
<evidence type="ECO:0000313" key="1">
    <source>
        <dbReference type="EMBL" id="MBF6301295.1"/>
    </source>
</evidence>
<organism evidence="1 2">
    <name type="scientific">Nocardia amamiensis</name>
    <dbReference type="NCBI Taxonomy" id="404578"/>
    <lineage>
        <taxon>Bacteria</taxon>
        <taxon>Bacillati</taxon>
        <taxon>Actinomycetota</taxon>
        <taxon>Actinomycetes</taxon>
        <taxon>Mycobacteriales</taxon>
        <taxon>Nocardiaceae</taxon>
        <taxon>Nocardia</taxon>
    </lineage>
</organism>